<gene>
    <name evidence="6" type="ORF">SAMN05216179_0614</name>
</gene>
<dbReference type="GO" id="GO:0009425">
    <property type="term" value="C:bacterial-type flagellum basal body"/>
    <property type="evidence" value="ECO:0007669"/>
    <property type="project" value="UniProtKB-SubCell"/>
</dbReference>
<dbReference type="Pfam" id="PF00460">
    <property type="entry name" value="Flg_bb_rod"/>
    <property type="match status" value="1"/>
</dbReference>
<dbReference type="InterPro" id="IPR037925">
    <property type="entry name" value="FlgE/F/G-like"/>
</dbReference>
<dbReference type="OrthoDB" id="9804559at2"/>
<comment type="similarity">
    <text evidence="1 2">Belongs to the flagella basal body rod proteins family.</text>
</comment>
<evidence type="ECO:0000259" key="4">
    <source>
        <dbReference type="Pfam" id="PF06429"/>
    </source>
</evidence>
<dbReference type="InterPro" id="IPR010930">
    <property type="entry name" value="Flg_bb/hook_C_dom"/>
</dbReference>
<protein>
    <submittedName>
        <fullName evidence="6">Flagellar basal-body rod protein FlgG</fullName>
    </submittedName>
</protein>
<dbReference type="InterPro" id="IPR001444">
    <property type="entry name" value="Flag_bb_rod_N"/>
</dbReference>
<dbReference type="Pfam" id="PF22692">
    <property type="entry name" value="LlgE_F_G_D1"/>
    <property type="match status" value="1"/>
</dbReference>
<dbReference type="Proteomes" id="UP000184184">
    <property type="component" value="Unassembled WGS sequence"/>
</dbReference>
<keyword evidence="6" id="KW-0969">Cilium</keyword>
<evidence type="ECO:0000313" key="7">
    <source>
        <dbReference type="Proteomes" id="UP000184184"/>
    </source>
</evidence>
<dbReference type="InterPro" id="IPR053967">
    <property type="entry name" value="LlgE_F_G-like_D1"/>
</dbReference>
<keyword evidence="6" id="KW-0966">Cell projection</keyword>
<sequence length="274" mass="30056">MLRGFYTATNGMLAQQRRQEVLSNNITNAQTPGYKQDHATLRSFPELLIQRMENRDIPSSQNTTVPTMTEIGAINTGVYVQETIPDFVQGSLRETGISTDVALVQGETPDEEGSIFFNVQNGEGEVRYTRNGNFTVDGEGNLTTNQGHYVLDAAGNPINTDGLDFTVTPEGVLELDGAEVPLAVSYTANPNDLVKNGQDLFELNEDGEALIDARGVAGLQFNVQQNHLENSNVDAAQTMTDMMQAYRSFEANQKVVQQYDRSLDKAVNEIARLG</sequence>
<evidence type="ECO:0000256" key="2">
    <source>
        <dbReference type="RuleBase" id="RU362116"/>
    </source>
</evidence>
<organism evidence="6 7">
    <name type="scientific">Gracilibacillus kekensis</name>
    <dbReference type="NCBI Taxonomy" id="1027249"/>
    <lineage>
        <taxon>Bacteria</taxon>
        <taxon>Bacillati</taxon>
        <taxon>Bacillota</taxon>
        <taxon>Bacilli</taxon>
        <taxon>Bacillales</taxon>
        <taxon>Bacillaceae</taxon>
        <taxon>Gracilibacillus</taxon>
    </lineage>
</organism>
<dbReference type="InterPro" id="IPR020013">
    <property type="entry name" value="Flagellar_FlgE/F/G"/>
</dbReference>
<accession>A0A1M7K8Q6</accession>
<dbReference type="SUPFAM" id="SSF117143">
    <property type="entry name" value="Flagellar hook protein flgE"/>
    <property type="match status" value="1"/>
</dbReference>
<evidence type="ECO:0000256" key="1">
    <source>
        <dbReference type="ARBA" id="ARBA00009677"/>
    </source>
</evidence>
<evidence type="ECO:0000313" key="6">
    <source>
        <dbReference type="EMBL" id="SHM61561.1"/>
    </source>
</evidence>
<dbReference type="GO" id="GO:0071978">
    <property type="term" value="P:bacterial-type flagellum-dependent swarming motility"/>
    <property type="evidence" value="ECO:0007669"/>
    <property type="project" value="TreeGrafter"/>
</dbReference>
<feature type="domain" description="Flagellar basal body rod protein N-terminal" evidence="3">
    <location>
        <begin position="5"/>
        <end position="35"/>
    </location>
</feature>
<dbReference type="STRING" id="1027249.SAMN05216179_0614"/>
<evidence type="ECO:0000259" key="3">
    <source>
        <dbReference type="Pfam" id="PF00460"/>
    </source>
</evidence>
<dbReference type="EMBL" id="FRCZ01000001">
    <property type="protein sequence ID" value="SHM61561.1"/>
    <property type="molecule type" value="Genomic_DNA"/>
</dbReference>
<name>A0A1M7K8Q6_9BACI</name>
<dbReference type="AlphaFoldDB" id="A0A1M7K8Q6"/>
<comment type="subcellular location">
    <subcellularLocation>
        <location evidence="2">Bacterial flagellum basal body</location>
    </subcellularLocation>
</comment>
<dbReference type="RefSeq" id="WP_073199521.1">
    <property type="nucleotide sequence ID" value="NZ_FRCZ01000001.1"/>
</dbReference>
<feature type="domain" description="Flagellar hook protein FlgE/F/G-like D1" evidence="5">
    <location>
        <begin position="112"/>
        <end position="173"/>
    </location>
</feature>
<dbReference type="PANTHER" id="PTHR30435">
    <property type="entry name" value="FLAGELLAR PROTEIN"/>
    <property type="match status" value="1"/>
</dbReference>
<reference evidence="6 7" key="1">
    <citation type="submission" date="2016-11" db="EMBL/GenBank/DDBJ databases">
        <authorList>
            <person name="Jaros S."/>
            <person name="Januszkiewicz K."/>
            <person name="Wedrychowicz H."/>
        </authorList>
    </citation>
    <scope>NUCLEOTIDE SEQUENCE [LARGE SCALE GENOMIC DNA]</scope>
    <source>
        <strain evidence="6 7">CGMCC 1.10681</strain>
    </source>
</reference>
<keyword evidence="7" id="KW-1185">Reference proteome</keyword>
<evidence type="ECO:0000259" key="5">
    <source>
        <dbReference type="Pfam" id="PF22692"/>
    </source>
</evidence>
<dbReference type="PANTHER" id="PTHR30435:SF19">
    <property type="entry name" value="FLAGELLAR BASAL-BODY ROD PROTEIN FLGG"/>
    <property type="match status" value="1"/>
</dbReference>
<dbReference type="Pfam" id="PF06429">
    <property type="entry name" value="Flg_bbr_C"/>
    <property type="match status" value="1"/>
</dbReference>
<proteinExistence type="inferred from homology"/>
<keyword evidence="2" id="KW-0975">Bacterial flagellum</keyword>
<keyword evidence="6" id="KW-0282">Flagellum</keyword>
<dbReference type="NCBIfam" id="TIGR03506">
    <property type="entry name" value="FlgEFG_subfam"/>
    <property type="match status" value="1"/>
</dbReference>
<feature type="domain" description="Flagellar basal-body/hook protein C-terminal" evidence="4">
    <location>
        <begin position="224"/>
        <end position="268"/>
    </location>
</feature>